<name>G0PJR1_CAEBE</name>
<accession>G0PJR1</accession>
<gene>
    <name evidence="1" type="ORF">CAEBREN_16744</name>
</gene>
<evidence type="ECO:0000313" key="2">
    <source>
        <dbReference type="Proteomes" id="UP000008068"/>
    </source>
</evidence>
<dbReference type="HOGENOM" id="CLU_1807919_0_0_1"/>
<organism evidence="2">
    <name type="scientific">Caenorhabditis brenneri</name>
    <name type="common">Nematode worm</name>
    <dbReference type="NCBI Taxonomy" id="135651"/>
    <lineage>
        <taxon>Eukaryota</taxon>
        <taxon>Metazoa</taxon>
        <taxon>Ecdysozoa</taxon>
        <taxon>Nematoda</taxon>
        <taxon>Chromadorea</taxon>
        <taxon>Rhabditida</taxon>
        <taxon>Rhabditina</taxon>
        <taxon>Rhabditomorpha</taxon>
        <taxon>Rhabditoidea</taxon>
        <taxon>Rhabditidae</taxon>
        <taxon>Peloderinae</taxon>
        <taxon>Caenorhabditis</taxon>
    </lineage>
</organism>
<sequence length="143" mass="15435">MAAVPAGSSASADAAIPKVMHPCYSLSNFNNYKNQLYDIFDYGDFSTTICAKQCAHFVDAARITCGDRRPPPTYLVGSVLGPVRKINCSDWALPLTAKGVKDVSLVFADSAPDLTTIAEIVVKCGVGYANTSEWCLRTWALKH</sequence>
<dbReference type="AlphaFoldDB" id="G0PJR1"/>
<dbReference type="STRING" id="135651.G0PJR1"/>
<proteinExistence type="predicted"/>
<reference evidence="2" key="1">
    <citation type="submission" date="2011-07" db="EMBL/GenBank/DDBJ databases">
        <authorList>
            <consortium name="Caenorhabditis brenneri Sequencing and Analysis Consortium"/>
            <person name="Wilson R.K."/>
        </authorList>
    </citation>
    <scope>NUCLEOTIDE SEQUENCE [LARGE SCALE GENOMIC DNA]</scope>
    <source>
        <strain evidence="2">PB2801</strain>
    </source>
</reference>
<dbReference type="eggNOG" id="ENOG502TGK5">
    <property type="taxonomic scope" value="Eukaryota"/>
</dbReference>
<dbReference type="Proteomes" id="UP000008068">
    <property type="component" value="Unassembled WGS sequence"/>
</dbReference>
<dbReference type="EMBL" id="GL380738">
    <property type="protein sequence ID" value="EGT60118.1"/>
    <property type="molecule type" value="Genomic_DNA"/>
</dbReference>
<keyword evidence="2" id="KW-1185">Reference proteome</keyword>
<protein>
    <submittedName>
        <fullName evidence="1">Uncharacterized protein</fullName>
    </submittedName>
</protein>
<dbReference type="OrthoDB" id="10456641at2759"/>
<dbReference type="InParanoid" id="G0PJR1"/>
<evidence type="ECO:0000313" key="1">
    <source>
        <dbReference type="EMBL" id="EGT60118.1"/>
    </source>
</evidence>